<comment type="similarity">
    <text evidence="1 5">Belongs to the MreC family.</text>
</comment>
<reference evidence="9" key="1">
    <citation type="submission" date="2018-08" db="EMBL/GenBank/DDBJ databases">
        <title>Thalassotalea euphylliae genome.</title>
        <authorList>
            <person name="Summers S."/>
            <person name="Rice S.A."/>
            <person name="Freckelton M.L."/>
            <person name="Nedved B.T."/>
            <person name="Hadfield M.G."/>
        </authorList>
    </citation>
    <scope>NUCLEOTIDE SEQUENCE [LARGE SCALE GENOMIC DNA]</scope>
    <source>
        <strain evidence="9">H3</strain>
    </source>
</reference>
<evidence type="ECO:0000256" key="5">
    <source>
        <dbReference type="PIRNR" id="PIRNR038471"/>
    </source>
</evidence>
<evidence type="ECO:0000313" key="9">
    <source>
        <dbReference type="Proteomes" id="UP000256899"/>
    </source>
</evidence>
<dbReference type="Gene3D" id="2.40.10.350">
    <property type="entry name" value="Rod shape-determining protein MreC, domain 2"/>
    <property type="match status" value="1"/>
</dbReference>
<feature type="compositionally biased region" description="Low complexity" evidence="6">
    <location>
        <begin position="282"/>
        <end position="299"/>
    </location>
</feature>
<keyword evidence="3 5" id="KW-0133">Cell shape</keyword>
<dbReference type="InterPro" id="IPR042175">
    <property type="entry name" value="Cell/Rod_MreC_2"/>
</dbReference>
<protein>
    <recommendedName>
        <fullName evidence="2 5">Cell shape-determining protein MreC</fullName>
    </recommendedName>
    <alternativeName>
        <fullName evidence="4 5">Cell shape protein MreC</fullName>
    </alternativeName>
</protein>
<feature type="region of interest" description="Disordered" evidence="6">
    <location>
        <begin position="279"/>
        <end position="316"/>
    </location>
</feature>
<evidence type="ECO:0000259" key="7">
    <source>
        <dbReference type="Pfam" id="PF04085"/>
    </source>
</evidence>
<dbReference type="RefSeq" id="WP_116016970.1">
    <property type="nucleotide sequence ID" value="NZ_QUOT01000001.1"/>
</dbReference>
<dbReference type="InterPro" id="IPR042177">
    <property type="entry name" value="Cell/Rod_1"/>
</dbReference>
<comment type="function">
    <text evidence="5">Involved in formation and maintenance of cell shape.</text>
</comment>
<dbReference type="PANTHER" id="PTHR34138:SF1">
    <property type="entry name" value="CELL SHAPE-DETERMINING PROTEIN MREC"/>
    <property type="match status" value="1"/>
</dbReference>
<dbReference type="AlphaFoldDB" id="A0A3E0U4A6"/>
<evidence type="ECO:0000256" key="4">
    <source>
        <dbReference type="ARBA" id="ARBA00032089"/>
    </source>
</evidence>
<proteinExistence type="inferred from homology"/>
<name>A0A3E0U4A6_9GAMM</name>
<dbReference type="Pfam" id="PF04085">
    <property type="entry name" value="MreC"/>
    <property type="match status" value="1"/>
</dbReference>
<feature type="compositionally biased region" description="Polar residues" evidence="6">
    <location>
        <begin position="300"/>
        <end position="316"/>
    </location>
</feature>
<dbReference type="GO" id="GO:0008360">
    <property type="term" value="P:regulation of cell shape"/>
    <property type="evidence" value="ECO:0007669"/>
    <property type="project" value="UniProtKB-KW"/>
</dbReference>
<dbReference type="PIRSF" id="PIRSF038471">
    <property type="entry name" value="MreC"/>
    <property type="match status" value="1"/>
</dbReference>
<dbReference type="InterPro" id="IPR055342">
    <property type="entry name" value="MreC_beta-barrel_core"/>
</dbReference>
<dbReference type="GO" id="GO:0005886">
    <property type="term" value="C:plasma membrane"/>
    <property type="evidence" value="ECO:0007669"/>
    <property type="project" value="TreeGrafter"/>
</dbReference>
<evidence type="ECO:0000256" key="6">
    <source>
        <dbReference type="SAM" id="MobiDB-lite"/>
    </source>
</evidence>
<feature type="domain" description="Rod shape-determining protein MreC beta-barrel core" evidence="7">
    <location>
        <begin position="123"/>
        <end position="270"/>
    </location>
</feature>
<evidence type="ECO:0000256" key="3">
    <source>
        <dbReference type="ARBA" id="ARBA00022960"/>
    </source>
</evidence>
<sequence length="316" mass="35069">MNPIFKHGPSLQHRLALVMIVSALLIFFDHKMQSFDSARGYLQSVVSPLQYMANTPKELMTWTAENLVTRQQLIEENEALKVNELNFQQQLMELVIVKQENERLRSLLASPLRTETKKMVAEILSVDSDPYSHQIVINRGANDGVYEGQPVLDEQGIVGQILHVGTTTSRVILITDLTHAVPVRVSRNGTRIIANGSGQIDRLSHAHVPHSADVQTGDLLVTSGLGGKYPEGYPVSNVIMVRKDESRPFAQVYSKPVAQIDKLRYLLLLWPEQPASIFAPKQLSKQSNNQPSNSQSSMQPTGSTNNRAQEAANASQ</sequence>
<dbReference type="InterPro" id="IPR007221">
    <property type="entry name" value="MreC"/>
</dbReference>
<dbReference type="PANTHER" id="PTHR34138">
    <property type="entry name" value="CELL SHAPE-DETERMINING PROTEIN MREC"/>
    <property type="match status" value="1"/>
</dbReference>
<evidence type="ECO:0000256" key="2">
    <source>
        <dbReference type="ARBA" id="ARBA00013855"/>
    </source>
</evidence>
<keyword evidence="9" id="KW-1185">Reference proteome</keyword>
<evidence type="ECO:0000256" key="1">
    <source>
        <dbReference type="ARBA" id="ARBA00009369"/>
    </source>
</evidence>
<organism evidence="8 9">
    <name type="scientific">Thalassotalea euphylliae</name>
    <dbReference type="NCBI Taxonomy" id="1655234"/>
    <lineage>
        <taxon>Bacteria</taxon>
        <taxon>Pseudomonadati</taxon>
        <taxon>Pseudomonadota</taxon>
        <taxon>Gammaproteobacteria</taxon>
        <taxon>Alteromonadales</taxon>
        <taxon>Colwelliaceae</taxon>
        <taxon>Thalassotalea</taxon>
    </lineage>
</organism>
<dbReference type="EMBL" id="QUOT01000001">
    <property type="protein sequence ID" value="REL31831.1"/>
    <property type="molecule type" value="Genomic_DNA"/>
</dbReference>
<evidence type="ECO:0000313" key="8">
    <source>
        <dbReference type="EMBL" id="REL31831.1"/>
    </source>
</evidence>
<dbReference type="Proteomes" id="UP000256899">
    <property type="component" value="Unassembled WGS sequence"/>
</dbReference>
<comment type="caution">
    <text evidence="8">The sequence shown here is derived from an EMBL/GenBank/DDBJ whole genome shotgun (WGS) entry which is preliminary data.</text>
</comment>
<dbReference type="Gene3D" id="2.40.10.340">
    <property type="entry name" value="Rod shape-determining protein MreC, domain 1"/>
    <property type="match status" value="1"/>
</dbReference>
<dbReference type="NCBIfam" id="TIGR00219">
    <property type="entry name" value="mreC"/>
    <property type="match status" value="1"/>
</dbReference>
<accession>A0A3E0U4A6</accession>
<gene>
    <name evidence="8" type="primary">mreC</name>
    <name evidence="8" type="ORF">DXX94_14505</name>
</gene>